<gene>
    <name evidence="4" type="ORF">GCM10023184_26150</name>
</gene>
<comment type="caution">
    <text evidence="4">The sequence shown here is derived from an EMBL/GenBank/DDBJ whole genome shotgun (WGS) entry which is preliminary data.</text>
</comment>
<evidence type="ECO:0000256" key="2">
    <source>
        <dbReference type="SAM" id="SignalP"/>
    </source>
</evidence>
<keyword evidence="1" id="KW-1133">Transmembrane helix</keyword>
<keyword evidence="5" id="KW-1185">Reference proteome</keyword>
<feature type="chain" id="PRO_5045240647" description="DUF5683 domain-containing protein" evidence="2">
    <location>
        <begin position="23"/>
        <end position="214"/>
    </location>
</feature>
<reference evidence="5" key="1">
    <citation type="journal article" date="2019" name="Int. J. Syst. Evol. Microbiol.">
        <title>The Global Catalogue of Microorganisms (GCM) 10K type strain sequencing project: providing services to taxonomists for standard genome sequencing and annotation.</title>
        <authorList>
            <consortium name="The Broad Institute Genomics Platform"/>
            <consortium name="The Broad Institute Genome Sequencing Center for Infectious Disease"/>
            <person name="Wu L."/>
            <person name="Ma J."/>
        </authorList>
    </citation>
    <scope>NUCLEOTIDE SEQUENCE [LARGE SCALE GENOMIC DNA]</scope>
    <source>
        <strain evidence="5">JCM 17919</strain>
    </source>
</reference>
<dbReference type="Pfam" id="PF18935">
    <property type="entry name" value="DUF5683"/>
    <property type="match status" value="1"/>
</dbReference>
<sequence>MNRRIRKLFNPLLAATLLLATAQEGRAQRIDDSTGKTVNISAAVASANTDRKIDSVHRNHSVRKAWTRSAMVPGWGQIYNRKYWKVPLAWAAVGVPVGIFVYNLTWYRRTRFAYTALVTNNAADKARVHPKLQGYIQFNNAGALQFLRNEFRKDVDYSFLFIILGWGLQTVDAAVDAHLKTFDVSPNLSLDLKLKPGYSELAGTNGMSLVLAIK</sequence>
<evidence type="ECO:0000313" key="5">
    <source>
        <dbReference type="Proteomes" id="UP001501725"/>
    </source>
</evidence>
<proteinExistence type="predicted"/>
<dbReference type="RefSeq" id="WP_345256198.1">
    <property type="nucleotide sequence ID" value="NZ_BAABGY010000007.1"/>
</dbReference>
<feature type="transmembrane region" description="Helical" evidence="1">
    <location>
        <begin position="88"/>
        <end position="107"/>
    </location>
</feature>
<accession>A0ABP8H2D8</accession>
<evidence type="ECO:0000313" key="4">
    <source>
        <dbReference type="EMBL" id="GAA4333163.1"/>
    </source>
</evidence>
<keyword evidence="1" id="KW-0472">Membrane</keyword>
<evidence type="ECO:0000256" key="1">
    <source>
        <dbReference type="SAM" id="Phobius"/>
    </source>
</evidence>
<keyword evidence="1" id="KW-0812">Transmembrane</keyword>
<keyword evidence="2" id="KW-0732">Signal</keyword>
<protein>
    <recommendedName>
        <fullName evidence="3">DUF5683 domain-containing protein</fullName>
    </recommendedName>
</protein>
<name>A0ABP8H2D8_9BACT</name>
<feature type="signal peptide" evidence="2">
    <location>
        <begin position="1"/>
        <end position="22"/>
    </location>
</feature>
<feature type="domain" description="DUF5683" evidence="3">
    <location>
        <begin position="59"/>
        <end position="201"/>
    </location>
</feature>
<dbReference type="EMBL" id="BAABGY010000007">
    <property type="protein sequence ID" value="GAA4333163.1"/>
    <property type="molecule type" value="Genomic_DNA"/>
</dbReference>
<dbReference type="InterPro" id="IPR043738">
    <property type="entry name" value="DUF5683"/>
</dbReference>
<organism evidence="4 5">
    <name type="scientific">Flaviaesturariibacter amylovorans</name>
    <dbReference type="NCBI Taxonomy" id="1084520"/>
    <lineage>
        <taxon>Bacteria</taxon>
        <taxon>Pseudomonadati</taxon>
        <taxon>Bacteroidota</taxon>
        <taxon>Chitinophagia</taxon>
        <taxon>Chitinophagales</taxon>
        <taxon>Chitinophagaceae</taxon>
        <taxon>Flaviaestuariibacter</taxon>
    </lineage>
</organism>
<evidence type="ECO:0000259" key="3">
    <source>
        <dbReference type="Pfam" id="PF18935"/>
    </source>
</evidence>
<dbReference type="Proteomes" id="UP001501725">
    <property type="component" value="Unassembled WGS sequence"/>
</dbReference>